<evidence type="ECO:0000256" key="2">
    <source>
        <dbReference type="ARBA" id="ARBA00006171"/>
    </source>
</evidence>
<keyword evidence="4" id="KW-0460">Magnesium</keyword>
<protein>
    <submittedName>
        <fullName evidence="5">HAD hydrolase-like protein</fullName>
    </submittedName>
</protein>
<dbReference type="InterPro" id="IPR023198">
    <property type="entry name" value="PGP-like_dom2"/>
</dbReference>
<proteinExistence type="inferred from homology"/>
<evidence type="ECO:0000256" key="1">
    <source>
        <dbReference type="ARBA" id="ARBA00001946"/>
    </source>
</evidence>
<comment type="cofactor">
    <cofactor evidence="1">
        <name>Mg(2+)</name>
        <dbReference type="ChEBI" id="CHEBI:18420"/>
    </cofactor>
</comment>
<dbReference type="Gene3D" id="1.10.150.240">
    <property type="entry name" value="Putative phosphatase, domain 2"/>
    <property type="match status" value="1"/>
</dbReference>
<reference evidence="5 6" key="1">
    <citation type="journal article" date="2023" name="Chemosphere">
        <title>Whole genome analysis of Flavobacterium aziz-sancarii sp. nov., isolated from Ardley Island (Antarctica), revealed a rich resistome and bioremediation potential.</title>
        <authorList>
            <person name="Otur C."/>
            <person name="Okay S."/>
            <person name="Kurt-Kizildogan A."/>
        </authorList>
    </citation>
    <scope>NUCLEOTIDE SEQUENCE [LARGE SCALE GENOMIC DNA]</scope>
    <source>
        <strain evidence="5 6">AC</strain>
    </source>
</reference>
<dbReference type="InterPro" id="IPR023214">
    <property type="entry name" value="HAD_sf"/>
</dbReference>
<gene>
    <name evidence="5" type="ORF">NJT12_02015</name>
</gene>
<dbReference type="PANTHER" id="PTHR46193:SF10">
    <property type="entry name" value="6-PHOSPHOGLUCONATE PHOSPHATASE"/>
    <property type="match status" value="1"/>
</dbReference>
<evidence type="ECO:0000313" key="5">
    <source>
        <dbReference type="EMBL" id="MDA6068386.1"/>
    </source>
</evidence>
<dbReference type="InterPro" id="IPR036412">
    <property type="entry name" value="HAD-like_sf"/>
</dbReference>
<dbReference type="RefSeq" id="WP_271334263.1">
    <property type="nucleotide sequence ID" value="NZ_JAMZNK010000002.1"/>
</dbReference>
<dbReference type="Gene3D" id="3.40.50.1000">
    <property type="entry name" value="HAD superfamily/HAD-like"/>
    <property type="match status" value="1"/>
</dbReference>
<sequence length="221" mass="24997">MKQEKAAPVIACIIFNSDTILLNAETIIISILLDKAEEYGLNIELDDALSLFSEKGIEENIKQLKDLIVINVANDFEEEVRKKIYEELRSGLDVKEGVRRILEIPEMPFFVLSNVPQEEIEFNLKLTNLLNLFTPEKILTTSEIEKQNPDTALYSNVATTIGYQPEECFVIADSIVGLKNAVEEGFNVYGLSNGFNENEMRETGAIVFEEIKELSNFLKIL</sequence>
<organism evidence="5 6">
    <name type="scientific">Flavobacterium azizsancarii</name>
    <dbReference type="NCBI Taxonomy" id="2961580"/>
    <lineage>
        <taxon>Bacteria</taxon>
        <taxon>Pseudomonadati</taxon>
        <taxon>Bacteroidota</taxon>
        <taxon>Flavobacteriia</taxon>
        <taxon>Flavobacteriales</taxon>
        <taxon>Flavobacteriaceae</taxon>
        <taxon>Flavobacterium</taxon>
    </lineage>
</organism>
<dbReference type="EMBL" id="JAMZNK010000002">
    <property type="protein sequence ID" value="MDA6068386.1"/>
    <property type="molecule type" value="Genomic_DNA"/>
</dbReference>
<evidence type="ECO:0000256" key="3">
    <source>
        <dbReference type="ARBA" id="ARBA00022723"/>
    </source>
</evidence>
<keyword evidence="3" id="KW-0479">Metal-binding</keyword>
<evidence type="ECO:0000313" key="6">
    <source>
        <dbReference type="Proteomes" id="UP001212170"/>
    </source>
</evidence>
<accession>A0ABT4W751</accession>
<comment type="caution">
    <text evidence="5">The sequence shown here is derived from an EMBL/GenBank/DDBJ whole genome shotgun (WGS) entry which is preliminary data.</text>
</comment>
<name>A0ABT4W751_9FLAO</name>
<dbReference type="Proteomes" id="UP001212170">
    <property type="component" value="Unassembled WGS sequence"/>
</dbReference>
<keyword evidence="6" id="KW-1185">Reference proteome</keyword>
<dbReference type="SUPFAM" id="SSF56784">
    <property type="entry name" value="HAD-like"/>
    <property type="match status" value="1"/>
</dbReference>
<dbReference type="InterPro" id="IPR051600">
    <property type="entry name" value="Beta-PGM-like"/>
</dbReference>
<evidence type="ECO:0000256" key="4">
    <source>
        <dbReference type="ARBA" id="ARBA00022842"/>
    </source>
</evidence>
<comment type="similarity">
    <text evidence="2">Belongs to the HAD-like hydrolase superfamily. CbbY/CbbZ/Gph/YieH family.</text>
</comment>
<dbReference type="InterPro" id="IPR041492">
    <property type="entry name" value="HAD_2"/>
</dbReference>
<dbReference type="PANTHER" id="PTHR46193">
    <property type="entry name" value="6-PHOSPHOGLUCONATE PHOSPHATASE"/>
    <property type="match status" value="1"/>
</dbReference>
<dbReference type="Pfam" id="PF13419">
    <property type="entry name" value="HAD_2"/>
    <property type="match status" value="1"/>
</dbReference>